<evidence type="ECO:0000313" key="2">
    <source>
        <dbReference type="EMBL" id="MRX79149.1"/>
    </source>
</evidence>
<dbReference type="InterPro" id="IPR054738">
    <property type="entry name" value="Siphovirus-type_tail_C"/>
</dbReference>
<gene>
    <name evidence="2" type="ORF">GJE22_00760</name>
</gene>
<comment type="caution">
    <text evidence="2">The sequence shown here is derived from an EMBL/GenBank/DDBJ whole genome shotgun (WGS) entry which is preliminary data.</text>
</comment>
<sequence>MRSIVYNGIDLSEWCSAEVIEKVALPVVPETMAVPGRAGALLVSGRVPPRLVRVRLLMDAGFRPGTNGLADIRHRVYSALCSTAGGALRLPDEPEFEYRDAVCIDAGAWSSLFEDGQGEVLFTLLDPVAYGRARSETGTAFEVGGSWPTWPTFELVASAGSAVQVGCGGSLIRVEHAFSGDEVVRIDCATEGVTVYGVDARADVTLSSDFFSLAPSSCVLSFMGCTSHVTAFNERWL</sequence>
<evidence type="ECO:0000313" key="3">
    <source>
        <dbReference type="Proteomes" id="UP000470010"/>
    </source>
</evidence>
<dbReference type="Gene3D" id="2.40.30.200">
    <property type="match status" value="1"/>
</dbReference>
<dbReference type="RefSeq" id="WP_154324025.1">
    <property type="nucleotide sequence ID" value="NZ_VTFZ01000001.1"/>
</dbReference>
<organism evidence="2 3">
    <name type="scientific">Enorma shizhengliae</name>
    <dbReference type="NCBI Taxonomy" id="2606615"/>
    <lineage>
        <taxon>Bacteria</taxon>
        <taxon>Bacillati</taxon>
        <taxon>Actinomycetota</taxon>
        <taxon>Coriobacteriia</taxon>
        <taxon>Coriobacteriales</taxon>
        <taxon>Coriobacteriaceae</taxon>
        <taxon>Enorma</taxon>
    </lineage>
</organism>
<accession>A0A7K0G7G6</accession>
<dbReference type="Pfam" id="PF22768">
    <property type="entry name" value="SPP1_Dit"/>
    <property type="match status" value="1"/>
</dbReference>
<keyword evidence="3" id="KW-1185">Reference proteome</keyword>
<feature type="domain" description="Siphovirus-type tail component C-terminal" evidence="1">
    <location>
        <begin position="144"/>
        <end position="236"/>
    </location>
</feature>
<dbReference type="Gene3D" id="2.60.120.860">
    <property type="match status" value="1"/>
</dbReference>
<reference evidence="3" key="1">
    <citation type="submission" date="2019-08" db="EMBL/GenBank/DDBJ databases">
        <title>Arthrobacter sp. nov., isolated from plateau pika and Tibetan wild ass.</title>
        <authorList>
            <person name="Ge Y."/>
        </authorList>
    </citation>
    <scope>NUCLEOTIDE SEQUENCE [LARGE SCALE GENOMIC DNA]</scope>
    <source>
        <strain evidence="3">HF-1365</strain>
    </source>
</reference>
<protein>
    <submittedName>
        <fullName evidence="2">Phage tail protein</fullName>
    </submittedName>
</protein>
<evidence type="ECO:0000259" key="1">
    <source>
        <dbReference type="Pfam" id="PF22768"/>
    </source>
</evidence>
<dbReference type="EMBL" id="VTFZ01000001">
    <property type="protein sequence ID" value="MRX79149.1"/>
    <property type="molecule type" value="Genomic_DNA"/>
</dbReference>
<dbReference type="Proteomes" id="UP000470010">
    <property type="component" value="Unassembled WGS sequence"/>
</dbReference>
<proteinExistence type="predicted"/>
<dbReference type="AlphaFoldDB" id="A0A7K0G7G6"/>
<name>A0A7K0G7G6_9ACTN</name>